<evidence type="ECO:0000313" key="1">
    <source>
        <dbReference type="EMBL" id="KMZ82772.1"/>
    </source>
</evidence>
<dbReference type="Proteomes" id="UP000053562">
    <property type="component" value="Unassembled WGS sequence"/>
</dbReference>
<accession>A0A0J9SLF4</accession>
<name>A0A0J9SLF4_PLAVI</name>
<evidence type="ECO:0000313" key="2">
    <source>
        <dbReference type="Proteomes" id="UP000053562"/>
    </source>
</evidence>
<dbReference type="AlphaFoldDB" id="A0A0J9SLF4"/>
<dbReference type="OrthoDB" id="391137at2759"/>
<organism evidence="1 2">
    <name type="scientific">Plasmodium vivax India VII</name>
    <dbReference type="NCBI Taxonomy" id="1077284"/>
    <lineage>
        <taxon>Eukaryota</taxon>
        <taxon>Sar</taxon>
        <taxon>Alveolata</taxon>
        <taxon>Apicomplexa</taxon>
        <taxon>Aconoidasida</taxon>
        <taxon>Haemosporida</taxon>
        <taxon>Plasmodiidae</taxon>
        <taxon>Plasmodium</taxon>
        <taxon>Plasmodium (Plasmodium)</taxon>
    </lineage>
</organism>
<gene>
    <name evidence="1" type="ORF">PVIIG_03587</name>
</gene>
<sequence>MEAQGEQDGGGGKKVSMKSIQFIWKKAQELERDHLLGTPQGGKRRGRSGARVCLKICTRACIHIYIHTYVCIYCHIHLCTWACRPCTTAKQADEQRPPPFPVVSQMSSFLPVHPVHRGGAQRIRKGQ</sequence>
<dbReference type="EMBL" id="KQ234165">
    <property type="protein sequence ID" value="KMZ82772.1"/>
    <property type="molecule type" value="Genomic_DNA"/>
</dbReference>
<proteinExistence type="predicted"/>
<reference evidence="1 2" key="1">
    <citation type="submission" date="2011-08" db="EMBL/GenBank/DDBJ databases">
        <title>The Genome Sequence of Plasmodium vivax India VII.</title>
        <authorList>
            <consortium name="The Broad Institute Genome Sequencing Platform"/>
            <consortium name="The Broad Institute Genome Sequencing Center for Infectious Disease"/>
            <person name="Neafsey D."/>
            <person name="Carlton J."/>
            <person name="Barnwell J."/>
            <person name="Collins W."/>
            <person name="Escalante A."/>
            <person name="Mullikin J."/>
            <person name="Saul A."/>
            <person name="Guigo R."/>
            <person name="Camara F."/>
            <person name="Young S.K."/>
            <person name="Zeng Q."/>
            <person name="Gargeya S."/>
            <person name="Fitzgerald M."/>
            <person name="Haas B."/>
            <person name="Abouelleil A."/>
            <person name="Alvarado L."/>
            <person name="Arachchi H.M."/>
            <person name="Berlin A."/>
            <person name="Brown A."/>
            <person name="Chapman S.B."/>
            <person name="Chen Z."/>
            <person name="Dunbar C."/>
            <person name="Freedman E."/>
            <person name="Gearin G."/>
            <person name="Gellesch M."/>
            <person name="Goldberg J."/>
            <person name="Griggs A."/>
            <person name="Gujja S."/>
            <person name="Heiman D."/>
            <person name="Howarth C."/>
            <person name="Larson L."/>
            <person name="Lui A."/>
            <person name="MacDonald P.J.P."/>
            <person name="Montmayeur A."/>
            <person name="Murphy C."/>
            <person name="Neiman D."/>
            <person name="Pearson M."/>
            <person name="Priest M."/>
            <person name="Roberts A."/>
            <person name="Saif S."/>
            <person name="Shea T."/>
            <person name="Shenoy N."/>
            <person name="Sisk P."/>
            <person name="Stolte C."/>
            <person name="Sykes S."/>
            <person name="Wortman J."/>
            <person name="Nusbaum C."/>
            <person name="Birren B."/>
        </authorList>
    </citation>
    <scope>NUCLEOTIDE SEQUENCE [LARGE SCALE GENOMIC DNA]</scope>
    <source>
        <strain evidence="1 2">India VII</strain>
    </source>
</reference>
<protein>
    <submittedName>
        <fullName evidence="1">Uncharacterized protein</fullName>
    </submittedName>
</protein>